<accession>A0AAV7RDU2</accession>
<protein>
    <submittedName>
        <fullName evidence="1">Uncharacterized protein</fullName>
    </submittedName>
</protein>
<keyword evidence="2" id="KW-1185">Reference proteome</keyword>
<gene>
    <name evidence="1" type="ORF">NDU88_002199</name>
</gene>
<reference evidence="1" key="1">
    <citation type="journal article" date="2022" name="bioRxiv">
        <title>Sequencing and chromosome-scale assembly of the giantPleurodeles waltlgenome.</title>
        <authorList>
            <person name="Brown T."/>
            <person name="Elewa A."/>
            <person name="Iarovenko S."/>
            <person name="Subramanian E."/>
            <person name="Araus A.J."/>
            <person name="Petzold A."/>
            <person name="Susuki M."/>
            <person name="Suzuki K.-i.T."/>
            <person name="Hayashi T."/>
            <person name="Toyoda A."/>
            <person name="Oliveira C."/>
            <person name="Osipova E."/>
            <person name="Leigh N.D."/>
            <person name="Simon A."/>
            <person name="Yun M.H."/>
        </authorList>
    </citation>
    <scope>NUCLEOTIDE SEQUENCE</scope>
    <source>
        <strain evidence="1">20211129_DDA</strain>
        <tissue evidence="1">Liver</tissue>
    </source>
</reference>
<comment type="caution">
    <text evidence="1">The sequence shown here is derived from an EMBL/GenBank/DDBJ whole genome shotgun (WGS) entry which is preliminary data.</text>
</comment>
<dbReference type="EMBL" id="JANPWB010000009">
    <property type="protein sequence ID" value="KAJ1149389.1"/>
    <property type="molecule type" value="Genomic_DNA"/>
</dbReference>
<organism evidence="1 2">
    <name type="scientific">Pleurodeles waltl</name>
    <name type="common">Iberian ribbed newt</name>
    <dbReference type="NCBI Taxonomy" id="8319"/>
    <lineage>
        <taxon>Eukaryota</taxon>
        <taxon>Metazoa</taxon>
        <taxon>Chordata</taxon>
        <taxon>Craniata</taxon>
        <taxon>Vertebrata</taxon>
        <taxon>Euteleostomi</taxon>
        <taxon>Amphibia</taxon>
        <taxon>Batrachia</taxon>
        <taxon>Caudata</taxon>
        <taxon>Salamandroidea</taxon>
        <taxon>Salamandridae</taxon>
        <taxon>Pleurodelinae</taxon>
        <taxon>Pleurodeles</taxon>
    </lineage>
</organism>
<dbReference type="Proteomes" id="UP001066276">
    <property type="component" value="Chromosome 5"/>
</dbReference>
<evidence type="ECO:0000313" key="1">
    <source>
        <dbReference type="EMBL" id="KAJ1149389.1"/>
    </source>
</evidence>
<name>A0AAV7RDU2_PLEWA</name>
<sequence>MATREYQLHCKYATALTCGEGEHPGKTLAAMFRSAWAANDVLGIQGEQDQLHIDTSSSLLTFSAFYSSLYTSWQ</sequence>
<evidence type="ECO:0000313" key="2">
    <source>
        <dbReference type="Proteomes" id="UP001066276"/>
    </source>
</evidence>
<dbReference type="AlphaFoldDB" id="A0AAV7RDU2"/>
<feature type="non-terminal residue" evidence="1">
    <location>
        <position position="74"/>
    </location>
</feature>
<proteinExistence type="predicted"/>